<dbReference type="InterPro" id="IPR018114">
    <property type="entry name" value="TRYPSIN_HIS"/>
</dbReference>
<keyword evidence="1" id="KW-1015">Disulfide bond</keyword>
<evidence type="ECO:0000313" key="5">
    <source>
        <dbReference type="EMBL" id="CAG9799922.1"/>
    </source>
</evidence>
<dbReference type="SUPFAM" id="SSF50494">
    <property type="entry name" value="Trypsin-like serine proteases"/>
    <property type="match status" value="1"/>
</dbReference>
<dbReference type="InterPro" id="IPR001314">
    <property type="entry name" value="Peptidase_S1A"/>
</dbReference>
<accession>A0A9N9RND5</accession>
<dbReference type="InterPro" id="IPR001254">
    <property type="entry name" value="Trypsin_dom"/>
</dbReference>
<gene>
    <name evidence="5" type="ORF">CHIRRI_LOCUS2880</name>
</gene>
<dbReference type="GO" id="GO:0006508">
    <property type="term" value="P:proteolysis"/>
    <property type="evidence" value="ECO:0007669"/>
    <property type="project" value="UniProtKB-KW"/>
</dbReference>
<keyword evidence="3" id="KW-0378">Hydrolase</keyword>
<evidence type="ECO:0000259" key="4">
    <source>
        <dbReference type="PROSITE" id="PS50240"/>
    </source>
</evidence>
<dbReference type="PANTHER" id="PTHR24260">
    <property type="match status" value="1"/>
</dbReference>
<dbReference type="PROSITE" id="PS00135">
    <property type="entry name" value="TRYPSIN_SER"/>
    <property type="match status" value="1"/>
</dbReference>
<dbReference type="PRINTS" id="PR00722">
    <property type="entry name" value="CHYMOTRYPSIN"/>
</dbReference>
<dbReference type="CDD" id="cd00190">
    <property type="entry name" value="Tryp_SPc"/>
    <property type="match status" value="1"/>
</dbReference>
<dbReference type="GO" id="GO:0004252">
    <property type="term" value="F:serine-type endopeptidase activity"/>
    <property type="evidence" value="ECO:0007669"/>
    <property type="project" value="InterPro"/>
</dbReference>
<dbReference type="InterPro" id="IPR033116">
    <property type="entry name" value="TRYPSIN_SER"/>
</dbReference>
<evidence type="ECO:0000256" key="3">
    <source>
        <dbReference type="RuleBase" id="RU363034"/>
    </source>
</evidence>
<reference evidence="5" key="2">
    <citation type="submission" date="2022-10" db="EMBL/GenBank/DDBJ databases">
        <authorList>
            <consortium name="ENA_rothamsted_submissions"/>
            <consortium name="culmorum"/>
            <person name="King R."/>
        </authorList>
    </citation>
    <scope>NUCLEOTIDE SEQUENCE</scope>
</reference>
<organism evidence="5 6">
    <name type="scientific">Chironomus riparius</name>
    <dbReference type="NCBI Taxonomy" id="315576"/>
    <lineage>
        <taxon>Eukaryota</taxon>
        <taxon>Metazoa</taxon>
        <taxon>Ecdysozoa</taxon>
        <taxon>Arthropoda</taxon>
        <taxon>Hexapoda</taxon>
        <taxon>Insecta</taxon>
        <taxon>Pterygota</taxon>
        <taxon>Neoptera</taxon>
        <taxon>Endopterygota</taxon>
        <taxon>Diptera</taxon>
        <taxon>Nematocera</taxon>
        <taxon>Chironomoidea</taxon>
        <taxon>Chironomidae</taxon>
        <taxon>Chironominae</taxon>
        <taxon>Chironomus</taxon>
    </lineage>
</organism>
<dbReference type="AlphaFoldDB" id="A0A9N9RND5"/>
<comment type="similarity">
    <text evidence="2">Belongs to the peptidase S1 family. CLIP subfamily.</text>
</comment>
<keyword evidence="6" id="KW-1185">Reference proteome</keyword>
<keyword evidence="3" id="KW-0645">Protease</keyword>
<proteinExistence type="inferred from homology"/>
<dbReference type="InterPro" id="IPR043504">
    <property type="entry name" value="Peptidase_S1_PA_chymotrypsin"/>
</dbReference>
<dbReference type="PROSITE" id="PS50240">
    <property type="entry name" value="TRYPSIN_DOM"/>
    <property type="match status" value="1"/>
</dbReference>
<protein>
    <recommendedName>
        <fullName evidence="4">Peptidase S1 domain-containing protein</fullName>
    </recommendedName>
</protein>
<evidence type="ECO:0000256" key="1">
    <source>
        <dbReference type="ARBA" id="ARBA00023157"/>
    </source>
</evidence>
<reference evidence="5" key="1">
    <citation type="submission" date="2022-01" db="EMBL/GenBank/DDBJ databases">
        <authorList>
            <person name="King R."/>
        </authorList>
    </citation>
    <scope>NUCLEOTIDE SEQUENCE</scope>
</reference>
<dbReference type="SMART" id="SM00020">
    <property type="entry name" value="Tryp_SPc"/>
    <property type="match status" value="1"/>
</dbReference>
<dbReference type="InterPro" id="IPR009003">
    <property type="entry name" value="Peptidase_S1_PA"/>
</dbReference>
<dbReference type="Proteomes" id="UP001153620">
    <property type="component" value="Chromosome 1"/>
</dbReference>
<evidence type="ECO:0000256" key="2">
    <source>
        <dbReference type="ARBA" id="ARBA00024195"/>
    </source>
</evidence>
<dbReference type="OrthoDB" id="10004439at2759"/>
<dbReference type="Pfam" id="PF00089">
    <property type="entry name" value="Trypsin"/>
    <property type="match status" value="1"/>
</dbReference>
<evidence type="ECO:0000313" key="6">
    <source>
        <dbReference type="Proteomes" id="UP001153620"/>
    </source>
</evidence>
<dbReference type="Gene3D" id="2.40.10.10">
    <property type="entry name" value="Trypsin-like serine proteases"/>
    <property type="match status" value="1"/>
</dbReference>
<dbReference type="InterPro" id="IPR051333">
    <property type="entry name" value="CLIP_Serine_Protease"/>
</dbReference>
<dbReference type="FunFam" id="2.40.10.10:FF:000068">
    <property type="entry name" value="transmembrane protease serine 2"/>
    <property type="match status" value="1"/>
</dbReference>
<keyword evidence="3" id="KW-0720">Serine protease</keyword>
<dbReference type="PROSITE" id="PS00134">
    <property type="entry name" value="TRYPSIN_HIS"/>
    <property type="match status" value="1"/>
</dbReference>
<dbReference type="PANTHER" id="PTHR24260:SF147">
    <property type="entry name" value="EG:BACR7A4.3 PROTEIN-RELATED"/>
    <property type="match status" value="1"/>
</dbReference>
<sequence length="465" mass="53275">MIKLSINAQKMSLKSSILASISLIILTSITISNAGSVSYLNGLEEDDICELSTGSLGECRKISDCIDEFENFRSRRLNILTICKYEKKHYDTLICCPEQYQNRVSITTSNITERNKNGDIFDYETCQLKLLKYRENSINPEYYANAVRRGIIPNNVENCNKLDKLYKTAQSQDFAVSNNKFQCPKDFLIPPYNRDVYEPTIIKGDRPNMVAIGWTQKDKSLIYRCAGSIVTEKFIVTAAHCRYFDRIQADSVRVGDRYLVTQLDDENAQVLQIENFVSHPNYDSRYLYNDIGLIKTFGEIVFSRWVTPACIADLDQSKESGSFYSWTVAGYGQTEDKVPSNTLLEVIVNKLPKEDCDSFYASSPYLPNGIHESQICVKSLASNFEKETFYPNTCYGDSGSPLQYRDIYETFPDNFNKTLISDIYKLYTLLGVVSLGNGECSFNRPSIYTNVYYYRDWIRKVMNKN</sequence>
<name>A0A9N9RND5_9DIPT</name>
<dbReference type="EMBL" id="OU895877">
    <property type="protein sequence ID" value="CAG9799922.1"/>
    <property type="molecule type" value="Genomic_DNA"/>
</dbReference>
<feature type="domain" description="Peptidase S1" evidence="4">
    <location>
        <begin position="188"/>
        <end position="463"/>
    </location>
</feature>